<organism evidence="1 2">
    <name type="scientific">Wuchereria bancrofti</name>
    <dbReference type="NCBI Taxonomy" id="6293"/>
    <lineage>
        <taxon>Eukaryota</taxon>
        <taxon>Metazoa</taxon>
        <taxon>Ecdysozoa</taxon>
        <taxon>Nematoda</taxon>
        <taxon>Chromadorea</taxon>
        <taxon>Rhabditida</taxon>
        <taxon>Spirurina</taxon>
        <taxon>Spiruromorpha</taxon>
        <taxon>Filarioidea</taxon>
        <taxon>Onchocercidae</taxon>
        <taxon>Wuchereria</taxon>
    </lineage>
</organism>
<feature type="non-terminal residue" evidence="1">
    <location>
        <position position="410"/>
    </location>
</feature>
<dbReference type="Proteomes" id="UP000004810">
    <property type="component" value="Unassembled WGS sequence"/>
</dbReference>
<evidence type="ECO:0000313" key="2">
    <source>
        <dbReference type="Proteomes" id="UP000004810"/>
    </source>
</evidence>
<evidence type="ECO:0000313" key="1">
    <source>
        <dbReference type="EMBL" id="EJW72479.1"/>
    </source>
</evidence>
<reference evidence="2" key="1">
    <citation type="submission" date="2012-08" db="EMBL/GenBank/DDBJ databases">
        <title>The Genome Sequence of Wuchereria bancrofti.</title>
        <authorList>
            <person name="Nutman T.B."/>
            <person name="Fink D.L."/>
            <person name="Russ C."/>
            <person name="Young S."/>
            <person name="Zeng Q."/>
            <person name="Koehrsen M."/>
            <person name="Alvarado L."/>
            <person name="Berlin A."/>
            <person name="Chapman S.B."/>
            <person name="Chen Z."/>
            <person name="Freedman E."/>
            <person name="Gellesch M."/>
            <person name="Goldberg J."/>
            <person name="Griggs A."/>
            <person name="Gujja S."/>
            <person name="Heilman E.R."/>
            <person name="Heiman D."/>
            <person name="Hepburn T."/>
            <person name="Howarth C."/>
            <person name="Jen D."/>
            <person name="Larson L."/>
            <person name="Lewis B."/>
            <person name="Mehta T."/>
            <person name="Park D."/>
            <person name="Pearson M."/>
            <person name="Roberts A."/>
            <person name="Saif S."/>
            <person name="Shea T."/>
            <person name="Shenoy N."/>
            <person name="Sisk P."/>
            <person name="Stolte C."/>
            <person name="Sykes S."/>
            <person name="Walk T."/>
            <person name="White J."/>
            <person name="Yandava C."/>
            <person name="Haas B."/>
            <person name="Henn M.R."/>
            <person name="Nusbaum C."/>
            <person name="Birren B."/>
        </authorList>
    </citation>
    <scope>NUCLEOTIDE SEQUENCE [LARGE SCALE GENOMIC DNA]</scope>
    <source>
        <strain evidence="2">NA</strain>
    </source>
</reference>
<accession>J9EAQ9</accession>
<comment type="caution">
    <text evidence="1">The sequence shown here is derived from an EMBL/GenBank/DDBJ whole genome shotgun (WGS) entry which is preliminary data.</text>
</comment>
<dbReference type="EMBL" id="ADBV01016096">
    <property type="protein sequence ID" value="EJW72479.1"/>
    <property type="molecule type" value="Genomic_DNA"/>
</dbReference>
<sequence length="410" mass="45897">IQLEECVKKEICDVGQQQSSRHGVGLRGRKGDQRDGKTATEVGRRLTGENIGDIVIRLEEGKTGNRAKGVLGTSYEDPVRMQTEQILNEHIYTLGEKPISKYFQEYNILGQKSLGIKKSILQHEIFVEQKKSVDTISLEAMKKGQEKSAEGISVVEVPSERQNMEKKPIVSENDRHETTISERVCIEQPGLKDMKEAGLKPLEVVLESIVSVKHGQDAKKIQYEMQYETLDIHPDLIISEITKQGDLKQNGIGIEGNFESGETSEDEFLRLVEKVDIVSTSVITVPAALGTTETASAYEYVMEKHQQSSTDAELEDRIFSVKKATTTYGTESEIPANGLEVEVKKLRMFEDIPDKRILEEYGAIISKAPTTEEKHTIDMKSPAELGVVDQLNKIKSFENIIPDGEILEEY</sequence>
<feature type="non-terminal residue" evidence="1">
    <location>
        <position position="1"/>
    </location>
</feature>
<proteinExistence type="predicted"/>
<protein>
    <submittedName>
        <fullName evidence="1">Uncharacterized protein</fullName>
    </submittedName>
</protein>
<gene>
    <name evidence="1" type="ORF">WUBG_16614</name>
</gene>
<name>J9EAQ9_WUCBA</name>
<dbReference type="AlphaFoldDB" id="J9EAQ9"/>